<dbReference type="PROSITE" id="PS00198">
    <property type="entry name" value="4FE4S_FER_1"/>
    <property type="match status" value="1"/>
</dbReference>
<proteinExistence type="predicted"/>
<reference evidence="7 8" key="1">
    <citation type="submission" date="2014-11" db="EMBL/GenBank/DDBJ databases">
        <title>Pan-genome of Gallibacterium spp.</title>
        <authorList>
            <person name="Kudirkiene E."/>
            <person name="Bojesen A.M."/>
        </authorList>
    </citation>
    <scope>NUCLEOTIDE SEQUENCE [LARGE SCALE GENOMIC DNA]</scope>
    <source>
        <strain evidence="7 8">F150</strain>
    </source>
</reference>
<evidence type="ECO:0000313" key="7">
    <source>
        <dbReference type="EMBL" id="OBW94967.1"/>
    </source>
</evidence>
<dbReference type="PANTHER" id="PTHR43724:SF1">
    <property type="entry name" value="PYRUVATE SYNTHASE SUBUNIT PORD"/>
    <property type="match status" value="1"/>
</dbReference>
<keyword evidence="8" id="KW-1185">Reference proteome</keyword>
<dbReference type="GO" id="GO:0046872">
    <property type="term" value="F:metal ion binding"/>
    <property type="evidence" value="ECO:0007669"/>
    <property type="project" value="UniProtKB-KW"/>
</dbReference>
<dbReference type="PANTHER" id="PTHR43724">
    <property type="entry name" value="PYRUVATE SYNTHASE SUBUNIT PORD"/>
    <property type="match status" value="1"/>
</dbReference>
<comment type="caution">
    <text evidence="7">The sequence shown here is derived from an EMBL/GenBank/DDBJ whole genome shotgun (WGS) entry which is preliminary data.</text>
</comment>
<keyword evidence="2" id="KW-0479">Metal-binding</keyword>
<sequence length="288" mass="32538">MYISADCVRQKYQWANCKRCAAVCHLNAIKVTPTITLDSNVCDECGQCVENCPFTAIVGTAPSYNIRNNILYEDNQPAPLLEKLLLLRADGINEVCVKSSDSDWFSAVQQANQVLCDNKQLLFKVTIAESVVEEIQYSKRAFLHFSTLTLSAKARESRSFSDLSKAYPEYQFYRIALDHHQCTLCGICAVYCHQNCIQFTDTKVVINSQSCDGCQLCQDVCQLKALELTKEMRDLTVIEYPVSQQVCSACHQLYRSIDKQDSVSLCPACRFRQQNNMPLYKIGQQALS</sequence>
<dbReference type="RefSeq" id="WP_066106705.1">
    <property type="nucleotide sequence ID" value="NZ_JTJL01000016.1"/>
</dbReference>
<dbReference type="PROSITE" id="PS51379">
    <property type="entry name" value="4FE4S_FER_2"/>
    <property type="match status" value="3"/>
</dbReference>
<keyword evidence="1" id="KW-0004">4Fe-4S</keyword>
<dbReference type="InterPro" id="IPR017900">
    <property type="entry name" value="4Fe4S_Fe_S_CS"/>
</dbReference>
<protein>
    <recommendedName>
        <fullName evidence="6">4Fe-4S ferredoxin-type domain-containing protein</fullName>
    </recommendedName>
</protein>
<dbReference type="EMBL" id="JTJL01000016">
    <property type="protein sequence ID" value="OBW94967.1"/>
    <property type="molecule type" value="Genomic_DNA"/>
</dbReference>
<evidence type="ECO:0000259" key="6">
    <source>
        <dbReference type="PROSITE" id="PS51379"/>
    </source>
</evidence>
<organism evidence="7 8">
    <name type="scientific">Gallibacterium salpingitidis</name>
    <dbReference type="NCBI Taxonomy" id="505341"/>
    <lineage>
        <taxon>Bacteria</taxon>
        <taxon>Pseudomonadati</taxon>
        <taxon>Pseudomonadota</taxon>
        <taxon>Gammaproteobacteria</taxon>
        <taxon>Pasteurellales</taxon>
        <taxon>Pasteurellaceae</taxon>
        <taxon>Gallibacterium</taxon>
    </lineage>
</organism>
<feature type="domain" description="4Fe-4S ferredoxin-type" evidence="6">
    <location>
        <begin position="33"/>
        <end position="62"/>
    </location>
</feature>
<name>A0A1A7NXP2_9PAST</name>
<feature type="domain" description="4Fe-4S ferredoxin-type" evidence="6">
    <location>
        <begin position="173"/>
        <end position="201"/>
    </location>
</feature>
<evidence type="ECO:0000256" key="1">
    <source>
        <dbReference type="ARBA" id="ARBA00022485"/>
    </source>
</evidence>
<dbReference type="SUPFAM" id="SSF54862">
    <property type="entry name" value="4Fe-4S ferredoxins"/>
    <property type="match status" value="2"/>
</dbReference>
<dbReference type="Pfam" id="PF00037">
    <property type="entry name" value="Fer4"/>
    <property type="match status" value="1"/>
</dbReference>
<evidence type="ECO:0000256" key="5">
    <source>
        <dbReference type="ARBA" id="ARBA00023014"/>
    </source>
</evidence>
<dbReference type="InterPro" id="IPR017896">
    <property type="entry name" value="4Fe4S_Fe-S-bd"/>
</dbReference>
<dbReference type="Proteomes" id="UP000092649">
    <property type="component" value="Unassembled WGS sequence"/>
</dbReference>
<evidence type="ECO:0000313" key="8">
    <source>
        <dbReference type="Proteomes" id="UP000092649"/>
    </source>
</evidence>
<dbReference type="Gene3D" id="3.30.70.20">
    <property type="match status" value="2"/>
</dbReference>
<evidence type="ECO:0000256" key="3">
    <source>
        <dbReference type="ARBA" id="ARBA00022737"/>
    </source>
</evidence>
<evidence type="ECO:0000256" key="4">
    <source>
        <dbReference type="ARBA" id="ARBA00023004"/>
    </source>
</evidence>
<dbReference type="OrthoDB" id="9800260at2"/>
<evidence type="ECO:0000256" key="2">
    <source>
        <dbReference type="ARBA" id="ARBA00022723"/>
    </source>
</evidence>
<dbReference type="GO" id="GO:0051539">
    <property type="term" value="F:4 iron, 4 sulfur cluster binding"/>
    <property type="evidence" value="ECO:0007669"/>
    <property type="project" value="UniProtKB-KW"/>
</dbReference>
<keyword evidence="3" id="KW-0677">Repeat</keyword>
<accession>A0A1A7NXP2</accession>
<gene>
    <name evidence="7" type="ORF">QS62_04780</name>
</gene>
<keyword evidence="5" id="KW-0411">Iron-sulfur</keyword>
<dbReference type="AlphaFoldDB" id="A0A1A7NXP2"/>
<feature type="domain" description="4Fe-4S ferredoxin-type" evidence="6">
    <location>
        <begin position="202"/>
        <end position="231"/>
    </location>
</feature>
<keyword evidence="4" id="KW-0408">Iron</keyword>